<evidence type="ECO:0000313" key="3">
    <source>
        <dbReference type="Proteomes" id="UP000547510"/>
    </source>
</evidence>
<dbReference type="RefSeq" id="WP_184692122.1">
    <property type="nucleotide sequence ID" value="NZ_JACHJN010000005.1"/>
</dbReference>
<dbReference type="AlphaFoldDB" id="A0A841CNZ9"/>
<feature type="compositionally biased region" description="Basic residues" evidence="1">
    <location>
        <begin position="153"/>
        <end position="170"/>
    </location>
</feature>
<evidence type="ECO:0000256" key="1">
    <source>
        <dbReference type="SAM" id="MobiDB-lite"/>
    </source>
</evidence>
<accession>A0A841CNZ9</accession>
<protein>
    <submittedName>
        <fullName evidence="2">Uncharacterized protein</fullName>
    </submittedName>
</protein>
<feature type="region of interest" description="Disordered" evidence="1">
    <location>
        <begin position="84"/>
        <end position="179"/>
    </location>
</feature>
<gene>
    <name evidence="2" type="ORF">FHS29_003839</name>
</gene>
<dbReference type="EMBL" id="JACHJN010000005">
    <property type="protein sequence ID" value="MBB5957246.1"/>
    <property type="molecule type" value="Genomic_DNA"/>
</dbReference>
<organism evidence="2 3">
    <name type="scientific">Saccharothrix tamanrassetensis</name>
    <dbReference type="NCBI Taxonomy" id="1051531"/>
    <lineage>
        <taxon>Bacteria</taxon>
        <taxon>Bacillati</taxon>
        <taxon>Actinomycetota</taxon>
        <taxon>Actinomycetes</taxon>
        <taxon>Pseudonocardiales</taxon>
        <taxon>Pseudonocardiaceae</taxon>
        <taxon>Saccharothrix</taxon>
    </lineage>
</organism>
<comment type="caution">
    <text evidence="2">The sequence shown here is derived from an EMBL/GenBank/DDBJ whole genome shotgun (WGS) entry which is preliminary data.</text>
</comment>
<dbReference type="Proteomes" id="UP000547510">
    <property type="component" value="Unassembled WGS sequence"/>
</dbReference>
<feature type="compositionally biased region" description="Basic residues" evidence="1">
    <location>
        <begin position="94"/>
        <end position="119"/>
    </location>
</feature>
<reference evidence="2 3" key="1">
    <citation type="submission" date="2020-08" db="EMBL/GenBank/DDBJ databases">
        <title>Genomic Encyclopedia of Type Strains, Phase III (KMG-III): the genomes of soil and plant-associated and newly described type strains.</title>
        <authorList>
            <person name="Whitman W."/>
        </authorList>
    </citation>
    <scope>NUCLEOTIDE SEQUENCE [LARGE SCALE GENOMIC DNA]</scope>
    <source>
        <strain evidence="2 3">CECT 8640</strain>
    </source>
</reference>
<proteinExistence type="predicted"/>
<name>A0A841CNZ9_9PSEU</name>
<keyword evidence="3" id="KW-1185">Reference proteome</keyword>
<evidence type="ECO:0000313" key="2">
    <source>
        <dbReference type="EMBL" id="MBB5957246.1"/>
    </source>
</evidence>
<sequence>MHTIFLDFDGARVNTSIYGLGGGLRDLSPLSDFLPRWGLAARDEHALIDAVIATVRENLEQDIAVKGTNPRVALRILNSRDHADPWGAAERQPGRRRRHLHRDGHLHHRHRAVHRRRQLRPGGDRAGAAGRDQLTGRAGVVDQLLPPAGKRPDRVHRPRGRQRHQPRGRAHVGQPAYRR</sequence>